<dbReference type="Proteomes" id="UP001303532">
    <property type="component" value="Chromosome"/>
</dbReference>
<dbReference type="CDD" id="cd07516">
    <property type="entry name" value="HAD_Pase"/>
    <property type="match status" value="1"/>
</dbReference>
<dbReference type="InterPro" id="IPR036412">
    <property type="entry name" value="HAD-like_sf"/>
</dbReference>
<dbReference type="SFLD" id="SFLDG01140">
    <property type="entry name" value="C2.B:_Phosphomannomutase_and_P"/>
    <property type="match status" value="1"/>
</dbReference>
<sequence>MCKLVAIDLDGTLLTDQLEITPNTITAIQQVIESGVVVTLATGRMFPSAKKFADQLKLDVPLITYQGAVIKDAEEKKVWFDRPVSEAISKRLIELAHEHQVHIQVYQDDIVYSAVDNEEIQGYAREGDVSYTVIDDLNSLSEKGFTKVLFIGEPMNLDRFQITLQQEFGASAHIAKSKPHYLEVTNPEANKGTALLYLAEQLGIERSEIIGIGDNHNDFELIMTAGLGVVMGNGVEALKSVADYITKTNNDEGVLHALEQFVLNPVTNDN</sequence>
<accession>A0ABZ0KUV8</accession>
<dbReference type="SUPFAM" id="SSF56784">
    <property type="entry name" value="HAD-like"/>
    <property type="match status" value="1"/>
</dbReference>
<dbReference type="SFLD" id="SFLDS00003">
    <property type="entry name" value="Haloacid_Dehalogenase"/>
    <property type="match status" value="1"/>
</dbReference>
<dbReference type="PANTHER" id="PTHR10000:SF8">
    <property type="entry name" value="HAD SUPERFAMILY HYDROLASE-LIKE, TYPE 3"/>
    <property type="match status" value="1"/>
</dbReference>
<dbReference type="PANTHER" id="PTHR10000">
    <property type="entry name" value="PHOSPHOSERINE PHOSPHATASE"/>
    <property type="match status" value="1"/>
</dbReference>
<dbReference type="PROSITE" id="PS01228">
    <property type="entry name" value="COF_1"/>
    <property type="match status" value="1"/>
</dbReference>
<dbReference type="SFLD" id="SFLDG01144">
    <property type="entry name" value="C2.B.4:_PGP_Like"/>
    <property type="match status" value="1"/>
</dbReference>
<dbReference type="PROSITE" id="PS01229">
    <property type="entry name" value="COF_2"/>
    <property type="match status" value="1"/>
</dbReference>
<dbReference type="InterPro" id="IPR000150">
    <property type="entry name" value="Cof"/>
</dbReference>
<protein>
    <submittedName>
        <fullName evidence="1">Cof-type HAD-IIB family hydrolase</fullName>
    </submittedName>
</protein>
<dbReference type="InterPro" id="IPR006379">
    <property type="entry name" value="HAD-SF_hydro_IIB"/>
</dbReference>
<evidence type="ECO:0000313" key="1">
    <source>
        <dbReference type="EMBL" id="WOV83834.1"/>
    </source>
</evidence>
<dbReference type="NCBIfam" id="TIGR00099">
    <property type="entry name" value="Cof-subfamily"/>
    <property type="match status" value="1"/>
</dbReference>
<dbReference type="InterPro" id="IPR023214">
    <property type="entry name" value="HAD_sf"/>
</dbReference>
<dbReference type="Gene3D" id="3.30.1240.10">
    <property type="match status" value="1"/>
</dbReference>
<dbReference type="Gene3D" id="3.40.50.1000">
    <property type="entry name" value="HAD superfamily/HAD-like"/>
    <property type="match status" value="1"/>
</dbReference>
<dbReference type="GO" id="GO:0016787">
    <property type="term" value="F:hydrolase activity"/>
    <property type="evidence" value="ECO:0007669"/>
    <property type="project" value="UniProtKB-KW"/>
</dbReference>
<dbReference type="EMBL" id="CP116341">
    <property type="protein sequence ID" value="WOV83834.1"/>
    <property type="molecule type" value="Genomic_DNA"/>
</dbReference>
<proteinExistence type="predicted"/>
<dbReference type="RefSeq" id="WP_323691520.1">
    <property type="nucleotide sequence ID" value="NZ_CP116341.1"/>
</dbReference>
<dbReference type="NCBIfam" id="TIGR01484">
    <property type="entry name" value="HAD-SF-IIB"/>
    <property type="match status" value="1"/>
</dbReference>
<keyword evidence="1" id="KW-0378">Hydrolase</keyword>
<reference evidence="1 2" key="1">
    <citation type="submission" date="2023-01" db="EMBL/GenBank/DDBJ databases">
        <title>Sporosarcina sp. nov., isolated from Korean tranditional fermented seafood 'Jeotgal'.</title>
        <authorList>
            <person name="Yang A.-I."/>
        </authorList>
    </citation>
    <scope>NUCLEOTIDE SEQUENCE [LARGE SCALE GENOMIC DNA]</scope>
    <source>
        <strain evidence="1 2">B2O-1</strain>
    </source>
</reference>
<keyword evidence="2" id="KW-1185">Reference proteome</keyword>
<gene>
    <name evidence="1" type="ORF">PGH26_13260</name>
</gene>
<organism evidence="1 2">
    <name type="scientific">Sporosarcina jeotgali</name>
    <dbReference type="NCBI Taxonomy" id="3020056"/>
    <lineage>
        <taxon>Bacteria</taxon>
        <taxon>Bacillati</taxon>
        <taxon>Bacillota</taxon>
        <taxon>Bacilli</taxon>
        <taxon>Bacillales</taxon>
        <taxon>Caryophanaceae</taxon>
        <taxon>Sporosarcina</taxon>
    </lineage>
</organism>
<name>A0ABZ0KUV8_9BACL</name>
<evidence type="ECO:0000313" key="2">
    <source>
        <dbReference type="Proteomes" id="UP001303532"/>
    </source>
</evidence>
<dbReference type="Pfam" id="PF08282">
    <property type="entry name" value="Hydrolase_3"/>
    <property type="match status" value="1"/>
</dbReference>